<gene>
    <name evidence="2" type="ORF">KC19_11G031000</name>
</gene>
<protein>
    <submittedName>
        <fullName evidence="2">Uncharacterized protein</fullName>
    </submittedName>
</protein>
<evidence type="ECO:0000313" key="2">
    <source>
        <dbReference type="EMBL" id="KAG0556162.1"/>
    </source>
</evidence>
<feature type="region of interest" description="Disordered" evidence="1">
    <location>
        <begin position="39"/>
        <end position="79"/>
    </location>
</feature>
<comment type="caution">
    <text evidence="2">The sequence shown here is derived from an EMBL/GenBank/DDBJ whole genome shotgun (WGS) entry which is preliminary data.</text>
</comment>
<dbReference type="AlphaFoldDB" id="A0A8T0GG53"/>
<dbReference type="Proteomes" id="UP000822688">
    <property type="component" value="Chromosome 11"/>
</dbReference>
<name>A0A8T0GG53_CERPU</name>
<dbReference type="EMBL" id="CM026432">
    <property type="protein sequence ID" value="KAG0556162.1"/>
    <property type="molecule type" value="Genomic_DNA"/>
</dbReference>
<feature type="compositionally biased region" description="Basic residues" evidence="1">
    <location>
        <begin position="66"/>
        <end position="79"/>
    </location>
</feature>
<accession>A0A8T0GG53</accession>
<evidence type="ECO:0000313" key="3">
    <source>
        <dbReference type="Proteomes" id="UP000822688"/>
    </source>
</evidence>
<feature type="compositionally biased region" description="Low complexity" evidence="1">
    <location>
        <begin position="50"/>
        <end position="65"/>
    </location>
</feature>
<keyword evidence="3" id="KW-1185">Reference proteome</keyword>
<reference evidence="2 3" key="1">
    <citation type="submission" date="2020-06" db="EMBL/GenBank/DDBJ databases">
        <title>WGS assembly of Ceratodon purpureus strain R40.</title>
        <authorList>
            <person name="Carey S.B."/>
            <person name="Jenkins J."/>
            <person name="Shu S."/>
            <person name="Lovell J.T."/>
            <person name="Sreedasyam A."/>
            <person name="Maumus F."/>
            <person name="Tiley G.P."/>
            <person name="Fernandez-Pozo N."/>
            <person name="Barry K."/>
            <person name="Chen C."/>
            <person name="Wang M."/>
            <person name="Lipzen A."/>
            <person name="Daum C."/>
            <person name="Saski C.A."/>
            <person name="Payton A.C."/>
            <person name="Mcbreen J.C."/>
            <person name="Conrad R.E."/>
            <person name="Kollar L.M."/>
            <person name="Olsson S."/>
            <person name="Huttunen S."/>
            <person name="Landis J.B."/>
            <person name="Wickett N.J."/>
            <person name="Johnson M.G."/>
            <person name="Rensing S.A."/>
            <person name="Grimwood J."/>
            <person name="Schmutz J."/>
            <person name="Mcdaniel S.F."/>
        </authorList>
    </citation>
    <scope>NUCLEOTIDE SEQUENCE [LARGE SCALE GENOMIC DNA]</scope>
    <source>
        <strain evidence="2 3">R40</strain>
    </source>
</reference>
<evidence type="ECO:0000256" key="1">
    <source>
        <dbReference type="SAM" id="MobiDB-lite"/>
    </source>
</evidence>
<organism evidence="2 3">
    <name type="scientific">Ceratodon purpureus</name>
    <name type="common">Fire moss</name>
    <name type="synonym">Dicranum purpureum</name>
    <dbReference type="NCBI Taxonomy" id="3225"/>
    <lineage>
        <taxon>Eukaryota</taxon>
        <taxon>Viridiplantae</taxon>
        <taxon>Streptophyta</taxon>
        <taxon>Embryophyta</taxon>
        <taxon>Bryophyta</taxon>
        <taxon>Bryophytina</taxon>
        <taxon>Bryopsida</taxon>
        <taxon>Dicranidae</taxon>
        <taxon>Pseudoditrichales</taxon>
        <taxon>Ditrichaceae</taxon>
        <taxon>Ceratodon</taxon>
    </lineage>
</organism>
<sequence>MLDRADAEPPNRLTELRNCCMLPAPAPSVPLRLPGHLAAATTPAAPPSPAASSSSSGAAAATAAASRHRQHGQMRRTLI</sequence>
<proteinExistence type="predicted"/>